<dbReference type="Gene3D" id="2.60.40.790">
    <property type="match status" value="1"/>
</dbReference>
<evidence type="ECO:0000256" key="3">
    <source>
        <dbReference type="SAM" id="MobiDB-lite"/>
    </source>
</evidence>
<dbReference type="InterPro" id="IPR031107">
    <property type="entry name" value="Small_HSP"/>
</dbReference>
<dbReference type="EMBL" id="CP159837">
    <property type="protein sequence ID" value="XCM37866.1"/>
    <property type="molecule type" value="Genomic_DNA"/>
</dbReference>
<feature type="domain" description="SHSP" evidence="4">
    <location>
        <begin position="30"/>
        <end position="146"/>
    </location>
</feature>
<organism evidence="5">
    <name type="scientific">Planktothricoides raciborskii GIHE-MW2</name>
    <dbReference type="NCBI Taxonomy" id="2792601"/>
    <lineage>
        <taxon>Bacteria</taxon>
        <taxon>Bacillati</taxon>
        <taxon>Cyanobacteriota</taxon>
        <taxon>Cyanophyceae</taxon>
        <taxon>Oscillatoriophycideae</taxon>
        <taxon>Oscillatoriales</taxon>
        <taxon>Oscillatoriaceae</taxon>
        <taxon>Planktothricoides</taxon>
    </lineage>
</organism>
<gene>
    <name evidence="5" type="ORF">ABWT76_000672</name>
</gene>
<sequence length="174" mass="19374">MMRLMTFPLNELDKIYRQIEQTLDDSYNAPGPIPVRPLVELAETADSLLLRAMLPGIDRAKLNIEVTREAVLISGTYLDKPETDKSQFFRSEFPRGAEFRRMVSLPFAVANTAVKANYEEGILTLTLPKAPEVINKVVKVSVLDSDQPGAEITPRGAEAQEPTDSEALDNPWES</sequence>
<evidence type="ECO:0000259" key="4">
    <source>
        <dbReference type="PROSITE" id="PS01031"/>
    </source>
</evidence>
<comment type="similarity">
    <text evidence="1 2">Belongs to the small heat shock protein (HSP20) family.</text>
</comment>
<dbReference type="AlphaFoldDB" id="A0AAU8JGC8"/>
<dbReference type="CDD" id="cd06464">
    <property type="entry name" value="ACD_sHsps-like"/>
    <property type="match status" value="1"/>
</dbReference>
<evidence type="ECO:0000256" key="1">
    <source>
        <dbReference type="PROSITE-ProRule" id="PRU00285"/>
    </source>
</evidence>
<name>A0AAU8JGC8_9CYAN</name>
<dbReference type="RefSeq" id="WP_082349058.1">
    <property type="nucleotide sequence ID" value="NZ_CP159837.1"/>
</dbReference>
<dbReference type="PANTHER" id="PTHR11527">
    <property type="entry name" value="HEAT-SHOCK PROTEIN 20 FAMILY MEMBER"/>
    <property type="match status" value="1"/>
</dbReference>
<accession>A0AAU8JGC8</accession>
<dbReference type="InterPro" id="IPR002068">
    <property type="entry name" value="A-crystallin/Hsp20_dom"/>
</dbReference>
<evidence type="ECO:0000256" key="2">
    <source>
        <dbReference type="RuleBase" id="RU003616"/>
    </source>
</evidence>
<dbReference type="Pfam" id="PF00011">
    <property type="entry name" value="HSP20"/>
    <property type="match status" value="1"/>
</dbReference>
<reference evidence="5" key="1">
    <citation type="submission" date="2024-07" db="EMBL/GenBank/DDBJ databases">
        <authorList>
            <person name="Kim Y.J."/>
            <person name="Jeong J.Y."/>
        </authorList>
    </citation>
    <scope>NUCLEOTIDE SEQUENCE</scope>
    <source>
        <strain evidence="5">GIHE-MW2</strain>
    </source>
</reference>
<evidence type="ECO:0000313" key="5">
    <source>
        <dbReference type="EMBL" id="XCM37866.1"/>
    </source>
</evidence>
<feature type="region of interest" description="Disordered" evidence="3">
    <location>
        <begin position="147"/>
        <end position="174"/>
    </location>
</feature>
<dbReference type="SUPFAM" id="SSF49764">
    <property type="entry name" value="HSP20-like chaperones"/>
    <property type="match status" value="1"/>
</dbReference>
<dbReference type="InterPro" id="IPR008978">
    <property type="entry name" value="HSP20-like_chaperone"/>
</dbReference>
<protein>
    <submittedName>
        <fullName evidence="5">Hsp20/alpha crystallin family protein</fullName>
    </submittedName>
</protein>
<proteinExistence type="inferred from homology"/>
<dbReference type="PROSITE" id="PS01031">
    <property type="entry name" value="SHSP"/>
    <property type="match status" value="1"/>
</dbReference>